<proteinExistence type="predicted"/>
<evidence type="ECO:0008006" key="3">
    <source>
        <dbReference type="Google" id="ProtNLM"/>
    </source>
</evidence>
<dbReference type="SUPFAM" id="SSF89872">
    <property type="entry name" value="Inhibitor of vertebrate lysozyme, Ivy"/>
    <property type="match status" value="1"/>
</dbReference>
<gene>
    <name evidence="1" type="ORF">ISP20_07305</name>
</gene>
<dbReference type="Pfam" id="PF08816">
    <property type="entry name" value="Ivy"/>
    <property type="match status" value="1"/>
</dbReference>
<keyword evidence="2" id="KW-1185">Reference proteome</keyword>
<evidence type="ECO:0000313" key="2">
    <source>
        <dbReference type="Proteomes" id="UP001430065"/>
    </source>
</evidence>
<organism evidence="1 2">
    <name type="scientific">Dyella kyungheensis</name>
    <dbReference type="NCBI Taxonomy" id="1242174"/>
    <lineage>
        <taxon>Bacteria</taxon>
        <taxon>Pseudomonadati</taxon>
        <taxon>Pseudomonadota</taxon>
        <taxon>Gammaproteobacteria</taxon>
        <taxon>Lysobacterales</taxon>
        <taxon>Rhodanobacteraceae</taxon>
        <taxon>Dyella</taxon>
    </lineage>
</organism>
<evidence type="ECO:0000313" key="1">
    <source>
        <dbReference type="EMBL" id="MBM7120965.1"/>
    </source>
</evidence>
<dbReference type="Gene3D" id="3.40.1420.10">
    <property type="entry name" value="Inhibitor of vertebrate lysozyme"/>
    <property type="match status" value="1"/>
</dbReference>
<reference evidence="1 2" key="1">
    <citation type="submission" date="2020-10" db="EMBL/GenBank/DDBJ databases">
        <title>Phylogeny of dyella-like bacteria.</title>
        <authorList>
            <person name="Fu J."/>
        </authorList>
    </citation>
    <scope>NUCLEOTIDE SEQUENCE [LARGE SCALE GENOMIC DNA]</scope>
    <source>
        <strain evidence="1 2">THG-B117</strain>
    </source>
</reference>
<accession>A0ABS2JQ80</accession>
<dbReference type="InterPro" id="IPR036501">
    <property type="entry name" value="Inhibitor_vert_lysozyme_sf"/>
</dbReference>
<name>A0ABS2JQ80_9GAMM</name>
<dbReference type="PROSITE" id="PS51257">
    <property type="entry name" value="PROKAR_LIPOPROTEIN"/>
    <property type="match status" value="1"/>
</dbReference>
<dbReference type="RefSeq" id="WP_204635395.1">
    <property type="nucleotide sequence ID" value="NZ_JADIKC010000003.1"/>
</dbReference>
<sequence>MDYRSIVTLGLLAACVACSDQHEPQAAATAAPSAATSAPTLAVSSGASSPGGLTYLYDLMQRPDFSTAFAALSGAEQLPAWASQGGVATPAQQVVIDGHTQMLAEACKPHDCPSERILILYDENTHAMSGLFARRKPAALNNADSNDPANDDFIWLGAPDDASRQLLQRKLYSPN</sequence>
<dbReference type="EMBL" id="JADIKC010000003">
    <property type="protein sequence ID" value="MBM7120965.1"/>
    <property type="molecule type" value="Genomic_DNA"/>
</dbReference>
<dbReference type="Proteomes" id="UP001430065">
    <property type="component" value="Unassembled WGS sequence"/>
</dbReference>
<protein>
    <recommendedName>
        <fullName evidence="3">Inhibitor of lysozyme (Ivy)</fullName>
    </recommendedName>
</protein>
<comment type="caution">
    <text evidence="1">The sequence shown here is derived from an EMBL/GenBank/DDBJ whole genome shotgun (WGS) entry which is preliminary data.</text>
</comment>